<protein>
    <recommendedName>
        <fullName evidence="3">RING-type E3 ubiquitin transferase</fullName>
        <ecNumber evidence="3">2.3.2.27</ecNumber>
    </recommendedName>
</protein>
<dbReference type="InterPro" id="IPR001841">
    <property type="entry name" value="Znf_RING"/>
</dbReference>
<evidence type="ECO:0000256" key="13">
    <source>
        <dbReference type="ARBA" id="ARBA00023136"/>
    </source>
</evidence>
<evidence type="ECO:0000256" key="7">
    <source>
        <dbReference type="ARBA" id="ARBA00022771"/>
    </source>
</evidence>
<dbReference type="InterPro" id="IPR022170">
    <property type="entry name" value="MUL1-like"/>
</dbReference>
<evidence type="ECO:0000256" key="14">
    <source>
        <dbReference type="PROSITE-ProRule" id="PRU00175"/>
    </source>
</evidence>
<feature type="coiled-coil region" evidence="15">
    <location>
        <begin position="257"/>
        <end position="284"/>
    </location>
</feature>
<keyword evidence="9" id="KW-1000">Mitochondrion outer membrane</keyword>
<evidence type="ECO:0000256" key="2">
    <source>
        <dbReference type="ARBA" id="ARBA00004374"/>
    </source>
</evidence>
<keyword evidence="8" id="KW-0833">Ubl conjugation pathway</keyword>
<evidence type="ECO:0000256" key="9">
    <source>
        <dbReference type="ARBA" id="ARBA00022787"/>
    </source>
</evidence>
<dbReference type="InterPro" id="IPR013083">
    <property type="entry name" value="Znf_RING/FYVE/PHD"/>
</dbReference>
<evidence type="ECO:0000256" key="6">
    <source>
        <dbReference type="ARBA" id="ARBA00022723"/>
    </source>
</evidence>
<evidence type="ECO:0000256" key="4">
    <source>
        <dbReference type="ARBA" id="ARBA00022679"/>
    </source>
</evidence>
<dbReference type="GO" id="GO:0061630">
    <property type="term" value="F:ubiquitin protein ligase activity"/>
    <property type="evidence" value="ECO:0007669"/>
    <property type="project" value="UniProtKB-EC"/>
</dbReference>
<evidence type="ECO:0000256" key="16">
    <source>
        <dbReference type="SAM" id="Phobius"/>
    </source>
</evidence>
<keyword evidence="5 16" id="KW-0812">Transmembrane</keyword>
<dbReference type="CDD" id="cd16649">
    <property type="entry name" value="mRING-HC-C3HC5_CGRF1-like"/>
    <property type="match status" value="1"/>
</dbReference>
<dbReference type="SUPFAM" id="SSF57850">
    <property type="entry name" value="RING/U-box"/>
    <property type="match status" value="1"/>
</dbReference>
<feature type="transmembrane region" description="Helical" evidence="16">
    <location>
        <begin position="232"/>
        <end position="251"/>
    </location>
</feature>
<dbReference type="OrthoDB" id="66726at2759"/>
<proteinExistence type="predicted"/>
<dbReference type="Gene3D" id="3.30.40.10">
    <property type="entry name" value="Zinc/RING finger domain, C3HC4 (zinc finger)"/>
    <property type="match status" value="1"/>
</dbReference>
<dbReference type="PROSITE" id="PS50089">
    <property type="entry name" value="ZF_RING_2"/>
    <property type="match status" value="1"/>
</dbReference>
<name>A0A835CQD8_APHGI</name>
<dbReference type="GO" id="GO:0016567">
    <property type="term" value="P:protein ubiquitination"/>
    <property type="evidence" value="ECO:0007669"/>
    <property type="project" value="InterPro"/>
</dbReference>
<keyword evidence="7 14" id="KW-0863">Zinc-finger</keyword>
<evidence type="ECO:0000259" key="17">
    <source>
        <dbReference type="PROSITE" id="PS50089"/>
    </source>
</evidence>
<keyword evidence="13 16" id="KW-0472">Membrane</keyword>
<dbReference type="InterPro" id="IPR051652">
    <property type="entry name" value="MDM2_MDM4_MUL1"/>
</dbReference>
<dbReference type="PANTHER" id="PTHR12183">
    <property type="entry name" value="MITOCHONDRIAL UBIQUITIN LIGASE ACTIVATOR OF NFKB 1"/>
    <property type="match status" value="1"/>
</dbReference>
<feature type="domain" description="RING-type" evidence="17">
    <location>
        <begin position="293"/>
        <end position="329"/>
    </location>
</feature>
<keyword evidence="11 16" id="KW-1133">Transmembrane helix</keyword>
<sequence>MEYLGEAIALSIDGIILGVCLRQYFVCSKAINAVKDVEIHEVNSQLAEVLKNKPDNKIGYVAIRGYVKALGNPLYSVNDKRISGVVQRLTVKEHVVARTTAGFWSDQERTMQQVCNSVPFALKNGNYNVEIIDALEAKIFDMDIISDEFKPSAPTIVDHIWGFFTGVRQRGLQSTEEMLREGIPLTGIGELTLNSSTSNEIILQPPTKAPYYLTTMSVGSLLRKLDNKKTTYKYLCIIFGTIGIVIGGIVIKRYIKDRENEKIAEQLRKNLEQSRKERRQRVRDGELRDDQLCIVCKTNPREIILLPCGHVCLCEDCSDSIKLFCPACRQKIDQKAAAYIT</sequence>
<evidence type="ECO:0000256" key="15">
    <source>
        <dbReference type="SAM" id="Coils"/>
    </source>
</evidence>
<keyword evidence="19" id="KW-1185">Reference proteome</keyword>
<keyword evidence="15" id="KW-0175">Coiled coil</keyword>
<evidence type="ECO:0000313" key="18">
    <source>
        <dbReference type="EMBL" id="KAF7989075.1"/>
    </source>
</evidence>
<organism evidence="18 19">
    <name type="scientific">Aphidius gifuensis</name>
    <name type="common">Parasitoid wasp</name>
    <dbReference type="NCBI Taxonomy" id="684658"/>
    <lineage>
        <taxon>Eukaryota</taxon>
        <taxon>Metazoa</taxon>
        <taxon>Ecdysozoa</taxon>
        <taxon>Arthropoda</taxon>
        <taxon>Hexapoda</taxon>
        <taxon>Insecta</taxon>
        <taxon>Pterygota</taxon>
        <taxon>Neoptera</taxon>
        <taxon>Endopterygota</taxon>
        <taxon>Hymenoptera</taxon>
        <taxon>Apocrita</taxon>
        <taxon>Ichneumonoidea</taxon>
        <taxon>Braconidae</taxon>
        <taxon>Aphidiinae</taxon>
        <taxon>Aphidius</taxon>
    </lineage>
</organism>
<dbReference type="PANTHER" id="PTHR12183:SF32">
    <property type="entry name" value="MITOCHONDRIAL E3 UBIQUITIN PROTEIN LIGASE 1"/>
    <property type="match status" value="1"/>
</dbReference>
<evidence type="ECO:0000256" key="12">
    <source>
        <dbReference type="ARBA" id="ARBA00023128"/>
    </source>
</evidence>
<evidence type="ECO:0000256" key="11">
    <source>
        <dbReference type="ARBA" id="ARBA00022989"/>
    </source>
</evidence>
<evidence type="ECO:0000313" key="19">
    <source>
        <dbReference type="Proteomes" id="UP000639338"/>
    </source>
</evidence>
<accession>A0A835CQD8</accession>
<dbReference type="GO" id="GO:0005741">
    <property type="term" value="C:mitochondrial outer membrane"/>
    <property type="evidence" value="ECO:0007669"/>
    <property type="project" value="UniProtKB-SubCell"/>
</dbReference>
<dbReference type="EC" id="2.3.2.27" evidence="3"/>
<dbReference type="Proteomes" id="UP000639338">
    <property type="component" value="Unassembled WGS sequence"/>
</dbReference>
<keyword evidence="10" id="KW-0862">Zinc</keyword>
<keyword evidence="6" id="KW-0479">Metal-binding</keyword>
<evidence type="ECO:0000256" key="8">
    <source>
        <dbReference type="ARBA" id="ARBA00022786"/>
    </source>
</evidence>
<evidence type="ECO:0000256" key="5">
    <source>
        <dbReference type="ARBA" id="ARBA00022692"/>
    </source>
</evidence>
<dbReference type="AlphaFoldDB" id="A0A835CQD8"/>
<evidence type="ECO:0000256" key="3">
    <source>
        <dbReference type="ARBA" id="ARBA00012483"/>
    </source>
</evidence>
<comment type="catalytic activity">
    <reaction evidence="1">
        <text>S-ubiquitinyl-[E2 ubiquitin-conjugating enzyme]-L-cysteine + [acceptor protein]-L-lysine = [E2 ubiquitin-conjugating enzyme]-L-cysteine + N(6)-ubiquitinyl-[acceptor protein]-L-lysine.</text>
        <dbReference type="EC" id="2.3.2.27"/>
    </reaction>
</comment>
<keyword evidence="12" id="KW-0496">Mitochondrion</keyword>
<dbReference type="GO" id="GO:0008270">
    <property type="term" value="F:zinc ion binding"/>
    <property type="evidence" value="ECO:0007669"/>
    <property type="project" value="UniProtKB-KW"/>
</dbReference>
<gene>
    <name evidence="18" type="ORF">HCN44_007385</name>
</gene>
<reference evidence="18 19" key="1">
    <citation type="submission" date="2020-08" db="EMBL/GenBank/DDBJ databases">
        <title>Aphidius gifuensis genome sequencing and assembly.</title>
        <authorList>
            <person name="Du Z."/>
        </authorList>
    </citation>
    <scope>NUCLEOTIDE SEQUENCE [LARGE SCALE GENOMIC DNA]</scope>
    <source>
        <strain evidence="18">YNYX2018</strain>
        <tissue evidence="18">Adults</tissue>
    </source>
</reference>
<comment type="subcellular location">
    <subcellularLocation>
        <location evidence="2">Mitochondrion outer membrane</location>
        <topology evidence="2">Multi-pass membrane protein</topology>
    </subcellularLocation>
</comment>
<dbReference type="EMBL" id="JACMRX010000005">
    <property type="protein sequence ID" value="KAF7989075.1"/>
    <property type="molecule type" value="Genomic_DNA"/>
</dbReference>
<keyword evidence="4" id="KW-0808">Transferase</keyword>
<evidence type="ECO:0000256" key="1">
    <source>
        <dbReference type="ARBA" id="ARBA00000900"/>
    </source>
</evidence>
<dbReference type="Pfam" id="PF13920">
    <property type="entry name" value="zf-C3HC4_3"/>
    <property type="match status" value="1"/>
</dbReference>
<evidence type="ECO:0000256" key="10">
    <source>
        <dbReference type="ARBA" id="ARBA00022833"/>
    </source>
</evidence>
<dbReference type="Pfam" id="PF12483">
    <property type="entry name" value="GIDE"/>
    <property type="match status" value="1"/>
</dbReference>
<comment type="caution">
    <text evidence="18">The sequence shown here is derived from an EMBL/GenBank/DDBJ whole genome shotgun (WGS) entry which is preliminary data.</text>
</comment>